<keyword evidence="3" id="KW-0442">Lipid degradation</keyword>
<dbReference type="SUPFAM" id="SSF52151">
    <property type="entry name" value="FabD/lysophospholipase-like"/>
    <property type="match status" value="1"/>
</dbReference>
<comment type="caution">
    <text evidence="7">The sequence shown here is derived from an EMBL/GenBank/DDBJ whole genome shotgun (WGS) entry which is preliminary data.</text>
</comment>
<dbReference type="Pfam" id="PF01734">
    <property type="entry name" value="Patatin"/>
    <property type="match status" value="1"/>
</dbReference>
<dbReference type="InterPro" id="IPR002641">
    <property type="entry name" value="PNPLA_dom"/>
</dbReference>
<proteinExistence type="predicted"/>
<accession>T0ZDD2</accession>
<keyword evidence="2" id="KW-0378">Hydrolase</keyword>
<dbReference type="Gene3D" id="2.40.160.50">
    <property type="entry name" value="membrane protein fhac: a member of the omp85/tpsb transporter family"/>
    <property type="match status" value="1"/>
</dbReference>
<dbReference type="PANTHER" id="PTHR14226:SF29">
    <property type="entry name" value="NEUROPATHY TARGET ESTERASE SWS"/>
    <property type="match status" value="1"/>
</dbReference>
<evidence type="ECO:0000259" key="6">
    <source>
        <dbReference type="PROSITE" id="PS51635"/>
    </source>
</evidence>
<dbReference type="Pfam" id="PF01103">
    <property type="entry name" value="Omp85"/>
    <property type="match status" value="1"/>
</dbReference>
<feature type="non-terminal residue" evidence="7">
    <location>
        <position position="549"/>
    </location>
</feature>
<organism evidence="7">
    <name type="scientific">mine drainage metagenome</name>
    <dbReference type="NCBI Taxonomy" id="410659"/>
    <lineage>
        <taxon>unclassified sequences</taxon>
        <taxon>metagenomes</taxon>
        <taxon>ecological metagenomes</taxon>
    </lineage>
</organism>
<gene>
    <name evidence="7" type="ORF">B1A_15658</name>
</gene>
<reference evidence="7" key="1">
    <citation type="submission" date="2013-08" db="EMBL/GenBank/DDBJ databases">
        <authorList>
            <person name="Mendez C."/>
            <person name="Richter M."/>
            <person name="Ferrer M."/>
            <person name="Sanchez J."/>
        </authorList>
    </citation>
    <scope>NUCLEOTIDE SEQUENCE</scope>
</reference>
<evidence type="ECO:0000256" key="4">
    <source>
        <dbReference type="ARBA" id="ARBA00023098"/>
    </source>
</evidence>
<feature type="domain" description="PNPLA" evidence="6">
    <location>
        <begin position="1"/>
        <end position="143"/>
    </location>
</feature>
<dbReference type="GO" id="GO:0016787">
    <property type="term" value="F:hydrolase activity"/>
    <property type="evidence" value="ECO:0007669"/>
    <property type="project" value="UniProtKB-KW"/>
</dbReference>
<sequence>QIAAMVRSLNWQEAFRDQPPRQDLTLRRKEEDENFLVHFRIGVRNWHLVLPQGLIEGQSLTELLRRLTLPVARITNFNDLPTPFRAVATDLATGKEVVMSSGDLTSAMRASMSAPGVFAPVPRNGRLLVDGGLSDNVPIDVARAMGVNVLIVVDVSYPLQPVSRLNGVAGISAQALAILMARKSERELATLGPHDILIRPKLRGISSFDFGNVNRLLALGEGAAWRMRTRLEALSVSPAAYQRYQRRRAALRRPPPRIAFVEVETGSQQFSAPIESLFGDMVGRRLNPNAIARRITTLYGLGGLDTLDYQLVRRGARYGLLIDARGTSIGPNYLRFGLSLRDDFAGDATYEAGARYVMSEITRPGGAWVTDGEIGQTTRLASEVYLPFSKFSGWFVMPRISVQASDLPYLVGQTVRADYRVHTFRYGLDIGKQFGDWGEVRAGAYREEGHSRLNIGDPSDPLLPFPALQQLGSVTYFLRFSYDTLDNIDFPHSGEQAALQWSSAHQVVGGGSSYNRVTFNFLAAHTWSGRNTLAFSASAGSLLDRPVNL</sequence>
<evidence type="ECO:0000313" key="7">
    <source>
        <dbReference type="EMBL" id="EQD43038.1"/>
    </source>
</evidence>
<dbReference type="InterPro" id="IPR050301">
    <property type="entry name" value="NTE"/>
</dbReference>
<name>T0ZDD2_9ZZZZ</name>
<comment type="subcellular location">
    <subcellularLocation>
        <location evidence="1">Membrane</location>
    </subcellularLocation>
</comment>
<dbReference type="PANTHER" id="PTHR14226">
    <property type="entry name" value="NEUROPATHY TARGET ESTERASE/SWISS CHEESE D.MELANOGASTER"/>
    <property type="match status" value="1"/>
</dbReference>
<dbReference type="AlphaFoldDB" id="T0ZDD2"/>
<evidence type="ECO:0000256" key="5">
    <source>
        <dbReference type="ARBA" id="ARBA00023136"/>
    </source>
</evidence>
<dbReference type="Gene3D" id="3.40.1090.10">
    <property type="entry name" value="Cytosolic phospholipase A2 catalytic domain"/>
    <property type="match status" value="1"/>
</dbReference>
<dbReference type="PROSITE" id="PS51635">
    <property type="entry name" value="PNPLA"/>
    <property type="match status" value="1"/>
</dbReference>
<keyword evidence="4" id="KW-0443">Lipid metabolism</keyword>
<dbReference type="GO" id="GO:0019867">
    <property type="term" value="C:outer membrane"/>
    <property type="evidence" value="ECO:0007669"/>
    <property type="project" value="InterPro"/>
</dbReference>
<protein>
    <submittedName>
        <fullName evidence="7">Outer membrane protein, family</fullName>
    </submittedName>
</protein>
<keyword evidence="5" id="KW-0472">Membrane</keyword>
<dbReference type="InterPro" id="IPR000184">
    <property type="entry name" value="Bac_surfAg_D15"/>
</dbReference>
<evidence type="ECO:0000256" key="2">
    <source>
        <dbReference type="ARBA" id="ARBA00022801"/>
    </source>
</evidence>
<evidence type="ECO:0000256" key="1">
    <source>
        <dbReference type="ARBA" id="ARBA00004370"/>
    </source>
</evidence>
<dbReference type="InterPro" id="IPR016035">
    <property type="entry name" value="Acyl_Trfase/lysoPLipase"/>
</dbReference>
<dbReference type="GO" id="GO:0016042">
    <property type="term" value="P:lipid catabolic process"/>
    <property type="evidence" value="ECO:0007669"/>
    <property type="project" value="UniProtKB-KW"/>
</dbReference>
<reference evidence="7" key="2">
    <citation type="journal article" date="2014" name="ISME J.">
        <title>Microbial stratification in low pH oxic and suboxic macroscopic growths along an acid mine drainage.</title>
        <authorList>
            <person name="Mendez-Garcia C."/>
            <person name="Mesa V."/>
            <person name="Sprenger R.R."/>
            <person name="Richter M."/>
            <person name="Diez M.S."/>
            <person name="Solano J."/>
            <person name="Bargiela R."/>
            <person name="Golyshina O.V."/>
            <person name="Manteca A."/>
            <person name="Ramos J.L."/>
            <person name="Gallego J.R."/>
            <person name="Llorente I."/>
            <person name="Martins Dos Santos V.A."/>
            <person name="Jensen O.N."/>
            <person name="Pelaez A.I."/>
            <person name="Sanchez J."/>
            <person name="Ferrer M."/>
        </authorList>
    </citation>
    <scope>NUCLEOTIDE SEQUENCE</scope>
</reference>
<evidence type="ECO:0000256" key="3">
    <source>
        <dbReference type="ARBA" id="ARBA00022963"/>
    </source>
</evidence>
<feature type="non-terminal residue" evidence="7">
    <location>
        <position position="1"/>
    </location>
</feature>
<dbReference type="EMBL" id="AUZX01011492">
    <property type="protein sequence ID" value="EQD43038.1"/>
    <property type="molecule type" value="Genomic_DNA"/>
</dbReference>